<dbReference type="Proteomes" id="UP000247409">
    <property type="component" value="Unassembled WGS sequence"/>
</dbReference>
<dbReference type="AlphaFoldDB" id="A0A2V3IRC5"/>
<gene>
    <name evidence="2" type="ORF">BWQ96_05525</name>
</gene>
<sequence length="80" mass="9131">MGSKSDFENEVQSCHTNSNIAELNMLLEEVIALETEIKEIRRLRTCEKQSISRLRRVMVMVLAVQALYLFAVGFDLLSTP</sequence>
<organism evidence="2 3">
    <name type="scientific">Gracilariopsis chorda</name>
    <dbReference type="NCBI Taxonomy" id="448386"/>
    <lineage>
        <taxon>Eukaryota</taxon>
        <taxon>Rhodophyta</taxon>
        <taxon>Florideophyceae</taxon>
        <taxon>Rhodymeniophycidae</taxon>
        <taxon>Gracilariales</taxon>
        <taxon>Gracilariaceae</taxon>
        <taxon>Gracilariopsis</taxon>
    </lineage>
</organism>
<evidence type="ECO:0000313" key="3">
    <source>
        <dbReference type="Proteomes" id="UP000247409"/>
    </source>
</evidence>
<evidence type="ECO:0000313" key="2">
    <source>
        <dbReference type="EMBL" id="PXF44668.1"/>
    </source>
</evidence>
<protein>
    <recommendedName>
        <fullName evidence="4">Transmembrane protein</fullName>
    </recommendedName>
</protein>
<keyword evidence="1" id="KW-0472">Membrane</keyword>
<keyword evidence="1" id="KW-1133">Transmembrane helix</keyword>
<reference evidence="2 3" key="1">
    <citation type="journal article" date="2018" name="Mol. Biol. Evol.">
        <title>Analysis of the draft genome of the red seaweed Gracilariopsis chorda provides insights into genome size evolution in Rhodophyta.</title>
        <authorList>
            <person name="Lee J."/>
            <person name="Yang E.C."/>
            <person name="Graf L."/>
            <person name="Yang J.H."/>
            <person name="Qiu H."/>
            <person name="Zel Zion U."/>
            <person name="Chan C.X."/>
            <person name="Stephens T.G."/>
            <person name="Weber A.P.M."/>
            <person name="Boo G.H."/>
            <person name="Boo S.M."/>
            <person name="Kim K.M."/>
            <person name="Shin Y."/>
            <person name="Jung M."/>
            <person name="Lee S.J."/>
            <person name="Yim H.S."/>
            <person name="Lee J.H."/>
            <person name="Bhattacharya D."/>
            <person name="Yoon H.S."/>
        </authorList>
    </citation>
    <scope>NUCLEOTIDE SEQUENCE [LARGE SCALE GENOMIC DNA]</scope>
    <source>
        <strain evidence="2 3">SKKU-2015</strain>
        <tissue evidence="2">Whole body</tissue>
    </source>
</reference>
<keyword evidence="1" id="KW-0812">Transmembrane</keyword>
<name>A0A2V3IRC5_9FLOR</name>
<proteinExistence type="predicted"/>
<dbReference type="EMBL" id="NBIV01000083">
    <property type="protein sequence ID" value="PXF44668.1"/>
    <property type="molecule type" value="Genomic_DNA"/>
</dbReference>
<keyword evidence="3" id="KW-1185">Reference proteome</keyword>
<evidence type="ECO:0000256" key="1">
    <source>
        <dbReference type="SAM" id="Phobius"/>
    </source>
</evidence>
<feature type="transmembrane region" description="Helical" evidence="1">
    <location>
        <begin position="57"/>
        <end position="77"/>
    </location>
</feature>
<evidence type="ECO:0008006" key="4">
    <source>
        <dbReference type="Google" id="ProtNLM"/>
    </source>
</evidence>
<accession>A0A2V3IRC5</accession>
<comment type="caution">
    <text evidence="2">The sequence shown here is derived from an EMBL/GenBank/DDBJ whole genome shotgun (WGS) entry which is preliminary data.</text>
</comment>